<evidence type="ECO:0000313" key="4">
    <source>
        <dbReference type="Proteomes" id="UP000309872"/>
    </source>
</evidence>
<evidence type="ECO:0000259" key="2">
    <source>
        <dbReference type="Pfam" id="PF02525"/>
    </source>
</evidence>
<dbReference type="InterPro" id="IPR003680">
    <property type="entry name" value="Flavodoxin_fold"/>
</dbReference>
<sequence length="191" mass="22394">MKTLIIVTHPDIENSLVNKRWVEELNKYPEKFTVHQLYKVYPDGNIDVIAEQKMIEAYDKIVFQFPVYWHSCPSLLKKWIDDVLIYGWAYGSKSGYKMSGKKVTLAMSAGVDEYEYNPGEKYRYTLKDLTRPFDLTFEYVKADYQPFFAYYGIELNASKEWIEKSVPLYLEFLEGILSKPASQKPSANTKY</sequence>
<dbReference type="Gene3D" id="3.40.50.360">
    <property type="match status" value="1"/>
</dbReference>
<dbReference type="InterPro" id="IPR046980">
    <property type="entry name" value="KefG/KefF"/>
</dbReference>
<dbReference type="EMBL" id="SUKA01000003">
    <property type="protein sequence ID" value="TJY65849.1"/>
    <property type="molecule type" value="Genomic_DNA"/>
</dbReference>
<keyword evidence="1" id="KW-0560">Oxidoreductase</keyword>
<dbReference type="GO" id="GO:0009055">
    <property type="term" value="F:electron transfer activity"/>
    <property type="evidence" value="ECO:0007669"/>
    <property type="project" value="TreeGrafter"/>
</dbReference>
<dbReference type="GO" id="GO:0003955">
    <property type="term" value="F:NAD(P)H dehydrogenase (quinone) activity"/>
    <property type="evidence" value="ECO:0007669"/>
    <property type="project" value="TreeGrafter"/>
</dbReference>
<dbReference type="PANTHER" id="PTHR47307">
    <property type="entry name" value="GLUTATHIONE-REGULATED POTASSIUM-EFFLUX SYSTEM ANCILLARY PROTEIN KEFG"/>
    <property type="match status" value="1"/>
</dbReference>
<accession>A0A4V5LYR5</accession>
<dbReference type="Pfam" id="PF02525">
    <property type="entry name" value="Flavodoxin_2"/>
    <property type="match status" value="1"/>
</dbReference>
<keyword evidence="4" id="KW-1185">Reference proteome</keyword>
<gene>
    <name evidence="3" type="ORF">FAZ19_12120</name>
</gene>
<organism evidence="3 4">
    <name type="scientific">Sphingobacterium alkalisoli</name>
    <dbReference type="NCBI Taxonomy" id="1874115"/>
    <lineage>
        <taxon>Bacteria</taxon>
        <taxon>Pseudomonadati</taxon>
        <taxon>Bacteroidota</taxon>
        <taxon>Sphingobacteriia</taxon>
        <taxon>Sphingobacteriales</taxon>
        <taxon>Sphingobacteriaceae</taxon>
        <taxon>Sphingobacterium</taxon>
    </lineage>
</organism>
<feature type="domain" description="Flavodoxin-like fold" evidence="2">
    <location>
        <begin position="1"/>
        <end position="160"/>
    </location>
</feature>
<dbReference type="Proteomes" id="UP000309872">
    <property type="component" value="Unassembled WGS sequence"/>
</dbReference>
<dbReference type="RefSeq" id="WP_136820978.1">
    <property type="nucleotide sequence ID" value="NZ_BMJX01000003.1"/>
</dbReference>
<dbReference type="OrthoDB" id="652200at2"/>
<dbReference type="PANTHER" id="PTHR47307:SF1">
    <property type="entry name" value="GLUTATHIONE-REGULATED POTASSIUM-EFFLUX SYSTEM ANCILLARY PROTEIN KEFG"/>
    <property type="match status" value="1"/>
</dbReference>
<dbReference type="InterPro" id="IPR029039">
    <property type="entry name" value="Flavoprotein-like_sf"/>
</dbReference>
<protein>
    <submittedName>
        <fullName evidence="3">NAD(P)H-dependent oxidoreductase</fullName>
    </submittedName>
</protein>
<dbReference type="GO" id="GO:0010181">
    <property type="term" value="F:FMN binding"/>
    <property type="evidence" value="ECO:0007669"/>
    <property type="project" value="TreeGrafter"/>
</dbReference>
<evidence type="ECO:0000313" key="3">
    <source>
        <dbReference type="EMBL" id="TJY65849.1"/>
    </source>
</evidence>
<reference evidence="3 4" key="1">
    <citation type="submission" date="2019-04" db="EMBL/GenBank/DDBJ databases">
        <title>Sphingobacterium olei sp. nov., isolated from oil-contaminated soil.</title>
        <authorList>
            <person name="Liu B."/>
        </authorList>
    </citation>
    <scope>NUCLEOTIDE SEQUENCE [LARGE SCALE GENOMIC DNA]</scope>
    <source>
        <strain evidence="3 4">Y3L14</strain>
    </source>
</reference>
<proteinExistence type="predicted"/>
<name>A0A4V5LYR5_9SPHI</name>
<dbReference type="AlphaFoldDB" id="A0A4V5LYR5"/>
<dbReference type="SUPFAM" id="SSF52218">
    <property type="entry name" value="Flavoproteins"/>
    <property type="match status" value="1"/>
</dbReference>
<evidence type="ECO:0000256" key="1">
    <source>
        <dbReference type="ARBA" id="ARBA00023002"/>
    </source>
</evidence>
<comment type="caution">
    <text evidence="3">The sequence shown here is derived from an EMBL/GenBank/DDBJ whole genome shotgun (WGS) entry which is preliminary data.</text>
</comment>